<dbReference type="Gene3D" id="2.120.10.30">
    <property type="entry name" value="TolB, C-terminal domain"/>
    <property type="match status" value="1"/>
</dbReference>
<proteinExistence type="predicted"/>
<sequence length="438" mass="47234">MTAHLRAGCMEASPGRGAGKTCRPGGSMRLGWRAAAVAAVATACAAVQTTPAGALELKPGTEYANVTSDDVLGNEQSRHAAISADGRYVAFWSRASNLAPGDTDDVHDVYVKDLRTGRVHWASDLTDGMDKGAPYTAPSLSADGTRVAFPTLDGTRAHVYDVRTGRTEPVSDGVHARFSNANAPLISGNGRYVTFTARPTEDAAERSLIRLRDLRRGTGEWLDDPLAGEEQRVARPSLSHDGRHVAYLASDPGADAPEDREAHVYALDRRTDERVRVDPECVDDPAERGVDDPVMSPDGRHVVFRLTCRTLRPRGTNDTGDVFLKDLRSGTLRHILGPKPQFATHTGRLSADGRHIAFVAAEEREPRGPLQVIYLLDLRTGRTDMVTARPDGTANQRPASGPTLDAHGRAVAYDAVPRDLLGESSTAGDRQVFVTRPR</sequence>
<dbReference type="PANTHER" id="PTHR36842">
    <property type="entry name" value="PROTEIN TOLB HOMOLOG"/>
    <property type="match status" value="1"/>
</dbReference>
<dbReference type="Proteomes" id="UP000003824">
    <property type="component" value="Unassembled WGS sequence"/>
</dbReference>
<accession>D5ZY52</accession>
<reference evidence="2" key="1">
    <citation type="submission" date="2008-12" db="EMBL/GenBank/DDBJ databases">
        <title>Annotation of Streptomyces ghanaensis ATCC 14672.</title>
        <authorList>
            <consortium name="The Broad Institute Genome Sequencing Platform"/>
            <consortium name="Broad Institute Microbial Sequencing Center"/>
            <person name="Fischbach M."/>
            <person name="Ward D."/>
            <person name="Young S."/>
            <person name="Kodira C.D."/>
            <person name="Zeng Q."/>
            <person name="Koehrsen M."/>
            <person name="Godfrey P."/>
            <person name="Alvarado L."/>
            <person name="Berlin A.M."/>
            <person name="Borenstein D."/>
            <person name="Chen Z."/>
            <person name="Engels R."/>
            <person name="Freedman E."/>
            <person name="Gellesch M."/>
            <person name="Goldberg J."/>
            <person name="Griggs A."/>
            <person name="Gujja S."/>
            <person name="Heiman D.I."/>
            <person name="Hepburn T.A."/>
            <person name="Howarth C."/>
            <person name="Jen D."/>
            <person name="Larson L."/>
            <person name="Lewis B."/>
            <person name="Mehta T."/>
            <person name="Park D."/>
            <person name="Pearson M."/>
            <person name="Roberts A."/>
            <person name="Saif S."/>
            <person name="Shea T.D."/>
            <person name="Shenoy N."/>
            <person name="Sisk P."/>
            <person name="Stolte C."/>
            <person name="Sykes S.N."/>
            <person name="Walk T."/>
            <person name="White J."/>
            <person name="Yandava C."/>
            <person name="Straight P."/>
            <person name="Clardy J."/>
            <person name="Hung D."/>
            <person name="Kolter R."/>
            <person name="Mekalanos J."/>
            <person name="Walker S."/>
            <person name="Walsh C.T."/>
            <person name="Wieland B.L.C."/>
            <person name="Ilzarbe M."/>
            <person name="Galagan J."/>
            <person name="Nusbaum C."/>
            <person name="Birren B."/>
        </authorList>
    </citation>
    <scope>NUCLEOTIDE SEQUENCE [LARGE SCALE GENOMIC DNA]</scope>
    <source>
        <strain evidence="2">ATCC 14672 / DSM 40746 / JCM 4963 / KCTC 9882 / NRRL B-12104 / FH 1290</strain>
    </source>
</reference>
<evidence type="ECO:0000313" key="1">
    <source>
        <dbReference type="EMBL" id="EFE71050.2"/>
    </source>
</evidence>
<organism evidence="1 2">
    <name type="scientific">Streptomyces viridosporus (strain ATCC 14672 / DSM 40746 / JCM 4963 / KCTC 9882 / NRRL B-12104 / FH 1290)</name>
    <name type="common">Streptomyces ghanaensis</name>
    <dbReference type="NCBI Taxonomy" id="566461"/>
    <lineage>
        <taxon>Bacteria</taxon>
        <taxon>Bacillati</taxon>
        <taxon>Actinomycetota</taxon>
        <taxon>Actinomycetes</taxon>
        <taxon>Kitasatosporales</taxon>
        <taxon>Streptomycetaceae</taxon>
        <taxon>Streptomyces</taxon>
    </lineage>
</organism>
<name>D5ZY52_STRV1</name>
<dbReference type="AlphaFoldDB" id="D5ZY52"/>
<dbReference type="SUPFAM" id="SSF82171">
    <property type="entry name" value="DPP6 N-terminal domain-like"/>
    <property type="match status" value="1"/>
</dbReference>
<evidence type="ECO:0000313" key="2">
    <source>
        <dbReference type="Proteomes" id="UP000003824"/>
    </source>
</evidence>
<dbReference type="EMBL" id="DS999641">
    <property type="protein sequence ID" value="EFE71050.2"/>
    <property type="molecule type" value="Genomic_DNA"/>
</dbReference>
<dbReference type="eggNOG" id="COG0823">
    <property type="taxonomic scope" value="Bacteria"/>
</dbReference>
<dbReference type="InterPro" id="IPR011042">
    <property type="entry name" value="6-blade_b-propeller_TolB-like"/>
</dbReference>
<gene>
    <name evidence="1" type="ORF">SSFG_06290</name>
</gene>
<protein>
    <submittedName>
        <fullName evidence="1">WD40 domain-containing protein beta Propeller</fullName>
    </submittedName>
</protein>